<dbReference type="PRINTS" id="PR00463">
    <property type="entry name" value="EP450I"/>
</dbReference>
<reference evidence="11 12" key="1">
    <citation type="journal article" date="2016" name="Mol. Biol. Evol.">
        <title>Comparative Genomics of Early-Diverging Mushroom-Forming Fungi Provides Insights into the Origins of Lignocellulose Decay Capabilities.</title>
        <authorList>
            <person name="Nagy L.G."/>
            <person name="Riley R."/>
            <person name="Tritt A."/>
            <person name="Adam C."/>
            <person name="Daum C."/>
            <person name="Floudas D."/>
            <person name="Sun H."/>
            <person name="Yadav J.S."/>
            <person name="Pangilinan J."/>
            <person name="Larsson K.H."/>
            <person name="Matsuura K."/>
            <person name="Barry K."/>
            <person name="Labutti K."/>
            <person name="Kuo R."/>
            <person name="Ohm R.A."/>
            <person name="Bhattacharya S.S."/>
            <person name="Shirouzu T."/>
            <person name="Yoshinaga Y."/>
            <person name="Martin F.M."/>
            <person name="Grigoriev I.V."/>
            <person name="Hibbett D.S."/>
        </authorList>
    </citation>
    <scope>NUCLEOTIDE SEQUENCE [LARGE SCALE GENOMIC DNA]</scope>
    <source>
        <strain evidence="11 12">93-53</strain>
    </source>
</reference>
<name>A0A165G9W4_9APHY</name>
<keyword evidence="4 9" id="KW-0349">Heme</keyword>
<dbReference type="PROSITE" id="PS00086">
    <property type="entry name" value="CYTOCHROME_P450"/>
    <property type="match status" value="1"/>
</dbReference>
<dbReference type="GO" id="GO:0004497">
    <property type="term" value="F:monooxygenase activity"/>
    <property type="evidence" value="ECO:0007669"/>
    <property type="project" value="UniProtKB-KW"/>
</dbReference>
<dbReference type="GeneID" id="63825188"/>
<dbReference type="STRING" id="1314785.A0A165G9W4"/>
<accession>A0A165G9W4</accession>
<dbReference type="Pfam" id="PF00067">
    <property type="entry name" value="p450"/>
    <property type="match status" value="1"/>
</dbReference>
<dbReference type="InterPro" id="IPR017972">
    <property type="entry name" value="Cyt_P450_CS"/>
</dbReference>
<dbReference type="Gene3D" id="1.10.630.10">
    <property type="entry name" value="Cytochrome P450"/>
    <property type="match status" value="1"/>
</dbReference>
<protein>
    <submittedName>
        <fullName evidence="11">Cytochrome P450</fullName>
    </submittedName>
</protein>
<dbReference type="EMBL" id="KV427610">
    <property type="protein sequence ID" value="KZT10043.1"/>
    <property type="molecule type" value="Genomic_DNA"/>
</dbReference>
<evidence type="ECO:0000256" key="3">
    <source>
        <dbReference type="ARBA" id="ARBA00010617"/>
    </source>
</evidence>
<comment type="similarity">
    <text evidence="3 10">Belongs to the cytochrome P450 family.</text>
</comment>
<dbReference type="InterPro" id="IPR002401">
    <property type="entry name" value="Cyt_P450_E_grp-I"/>
</dbReference>
<dbReference type="GO" id="GO:0020037">
    <property type="term" value="F:heme binding"/>
    <property type="evidence" value="ECO:0007669"/>
    <property type="project" value="InterPro"/>
</dbReference>
<dbReference type="PRINTS" id="PR00385">
    <property type="entry name" value="P450"/>
</dbReference>
<dbReference type="InterPro" id="IPR050121">
    <property type="entry name" value="Cytochrome_P450_monoxygenase"/>
</dbReference>
<keyword evidence="6 10" id="KW-0560">Oxidoreductase</keyword>
<feature type="binding site" description="axial binding residue" evidence="9">
    <location>
        <position position="497"/>
    </location>
    <ligand>
        <name>heme</name>
        <dbReference type="ChEBI" id="CHEBI:30413"/>
    </ligand>
    <ligandPart>
        <name>Fe</name>
        <dbReference type="ChEBI" id="CHEBI:18248"/>
    </ligandPart>
</feature>
<evidence type="ECO:0000313" key="12">
    <source>
        <dbReference type="Proteomes" id="UP000076871"/>
    </source>
</evidence>
<evidence type="ECO:0000256" key="10">
    <source>
        <dbReference type="RuleBase" id="RU000461"/>
    </source>
</evidence>
<dbReference type="CDD" id="cd11061">
    <property type="entry name" value="CYP67-like"/>
    <property type="match status" value="1"/>
</dbReference>
<evidence type="ECO:0000256" key="1">
    <source>
        <dbReference type="ARBA" id="ARBA00001971"/>
    </source>
</evidence>
<dbReference type="Proteomes" id="UP000076871">
    <property type="component" value="Unassembled WGS sequence"/>
</dbReference>
<dbReference type="RefSeq" id="XP_040767783.1">
    <property type="nucleotide sequence ID" value="XM_040908159.1"/>
</dbReference>
<dbReference type="GO" id="GO:0016705">
    <property type="term" value="F:oxidoreductase activity, acting on paired donors, with incorporation or reduction of molecular oxygen"/>
    <property type="evidence" value="ECO:0007669"/>
    <property type="project" value="InterPro"/>
</dbReference>
<dbReference type="PANTHER" id="PTHR24305">
    <property type="entry name" value="CYTOCHROME P450"/>
    <property type="match status" value="1"/>
</dbReference>
<proteinExistence type="inferred from homology"/>
<comment type="pathway">
    <text evidence="2">Secondary metabolite biosynthesis.</text>
</comment>
<evidence type="ECO:0000256" key="4">
    <source>
        <dbReference type="ARBA" id="ARBA00022617"/>
    </source>
</evidence>
<evidence type="ECO:0000256" key="2">
    <source>
        <dbReference type="ARBA" id="ARBA00005179"/>
    </source>
</evidence>
<organism evidence="11 12">
    <name type="scientific">Laetiporus sulphureus 93-53</name>
    <dbReference type="NCBI Taxonomy" id="1314785"/>
    <lineage>
        <taxon>Eukaryota</taxon>
        <taxon>Fungi</taxon>
        <taxon>Dikarya</taxon>
        <taxon>Basidiomycota</taxon>
        <taxon>Agaricomycotina</taxon>
        <taxon>Agaricomycetes</taxon>
        <taxon>Polyporales</taxon>
        <taxon>Laetiporus</taxon>
    </lineage>
</organism>
<evidence type="ECO:0000256" key="5">
    <source>
        <dbReference type="ARBA" id="ARBA00022723"/>
    </source>
</evidence>
<dbReference type="InterPro" id="IPR036396">
    <property type="entry name" value="Cyt_P450_sf"/>
</dbReference>
<evidence type="ECO:0000313" key="11">
    <source>
        <dbReference type="EMBL" id="KZT10043.1"/>
    </source>
</evidence>
<keyword evidence="8 10" id="KW-0503">Monooxygenase</keyword>
<evidence type="ECO:0000256" key="6">
    <source>
        <dbReference type="ARBA" id="ARBA00023002"/>
    </source>
</evidence>
<dbReference type="OrthoDB" id="1470350at2759"/>
<sequence length="552" mass="61169">MVTSMSVSPLYLTLLALGAILLSYVVPYLVNTNGLRSYPGPIFAKFTSVWLAWIIKRGRWSKTVEELHRTHGPFVRLSPNHISVADPNAFNPVYGHSSGAMKAPFYDAFSNFRKRTVFNTCSRAEHARKRHVESHMFAPQSVRALESTSRVHVAELLRQFDALCSRVEKAAKGESMTGRQGSSLWSVRDGRVWFSCMAWYGFRSFDTIGDLSFGSPFGMLRAGNDITKIAKSPQKGLQAFTLVSSGVEPEKLGLELEDLSVVESLTARTEIAPVLGFLPAYIRPFVARLPGFRRGSDAATRLASLAITSVMRRLAAADSREDMLQRLLDGRDEEGNPMDPEELSAEALTLIIAGADTTANTTCAITHFLARDQYRQAKLQAELDSAFASIDGDIAPYDVVKRLPYLDAVIDEGLRLHSTVGAGLPRIVPPGGMTVLGQTFKEGTWISVPIYTVHRSEAVWGENAHQFCPERWIEPDSARKKQMMDAFAPFSIGPRACIGRNLALMQLHIIVATIFHRYHFVVEDDAELAVHDALARRPVKCVVGMKHREFCA</sequence>
<dbReference type="GO" id="GO:0005506">
    <property type="term" value="F:iron ion binding"/>
    <property type="evidence" value="ECO:0007669"/>
    <property type="project" value="InterPro"/>
</dbReference>
<dbReference type="InParanoid" id="A0A165G9W4"/>
<comment type="cofactor">
    <cofactor evidence="1 9">
        <name>heme</name>
        <dbReference type="ChEBI" id="CHEBI:30413"/>
    </cofactor>
</comment>
<keyword evidence="12" id="KW-1185">Reference proteome</keyword>
<dbReference type="AlphaFoldDB" id="A0A165G9W4"/>
<dbReference type="PANTHER" id="PTHR24305:SF29">
    <property type="entry name" value="BENZOATE-PARA-HYDROXYLASE"/>
    <property type="match status" value="1"/>
</dbReference>
<evidence type="ECO:0000256" key="8">
    <source>
        <dbReference type="ARBA" id="ARBA00023033"/>
    </source>
</evidence>
<evidence type="ECO:0000256" key="7">
    <source>
        <dbReference type="ARBA" id="ARBA00023004"/>
    </source>
</evidence>
<dbReference type="SUPFAM" id="SSF48264">
    <property type="entry name" value="Cytochrome P450"/>
    <property type="match status" value="1"/>
</dbReference>
<gene>
    <name evidence="11" type="ORF">LAESUDRAFT_722186</name>
</gene>
<keyword evidence="7 9" id="KW-0408">Iron</keyword>
<evidence type="ECO:0000256" key="9">
    <source>
        <dbReference type="PIRSR" id="PIRSR602401-1"/>
    </source>
</evidence>
<keyword evidence="5 9" id="KW-0479">Metal-binding</keyword>
<dbReference type="InterPro" id="IPR001128">
    <property type="entry name" value="Cyt_P450"/>
</dbReference>